<dbReference type="GO" id="GO:0036222">
    <property type="term" value="F:XTP diphosphatase activity"/>
    <property type="evidence" value="ECO:0007669"/>
    <property type="project" value="UniProtKB-UniRule"/>
</dbReference>
<comment type="similarity">
    <text evidence="1 13 14">Belongs to the HAM1 NTPase family.</text>
</comment>
<protein>
    <recommendedName>
        <fullName evidence="13">Inosine triphosphate pyrophosphatase</fullName>
        <shortName evidence="13">ITPase</shortName>
        <shortName evidence="13">Inosine triphosphatase</shortName>
        <ecNumber evidence="13">3.6.1.66</ecNumber>
    </recommendedName>
    <alternativeName>
        <fullName evidence="13">Non-canonical purine NTP pyrophosphatase</fullName>
    </alternativeName>
    <alternativeName>
        <fullName evidence="13">Non-standard purine NTP pyrophosphatase</fullName>
    </alternativeName>
    <alternativeName>
        <fullName evidence="13">Nucleoside-triphosphate diphosphatase</fullName>
    </alternativeName>
    <alternativeName>
        <fullName evidence="13">Nucleoside-triphosphate pyrophosphatase</fullName>
        <shortName evidence="13">NTPase</shortName>
    </alternativeName>
    <alternativeName>
        <fullName evidence="13">XTP/dITP diphosphatase</fullName>
    </alternativeName>
</protein>
<dbReference type="Proteomes" id="UP000053789">
    <property type="component" value="Unassembled WGS sequence"/>
</dbReference>
<dbReference type="AlphaFoldDB" id="A0A0D2GJC1"/>
<evidence type="ECO:0000256" key="15">
    <source>
        <dbReference type="SAM" id="MobiDB-lite"/>
    </source>
</evidence>
<dbReference type="Gene3D" id="3.90.950.10">
    <property type="match status" value="1"/>
</dbReference>
<comment type="catalytic activity">
    <reaction evidence="11">
        <text>dITP + H2O = dIMP + diphosphate + H(+)</text>
        <dbReference type="Rhea" id="RHEA:28342"/>
        <dbReference type="ChEBI" id="CHEBI:15377"/>
        <dbReference type="ChEBI" id="CHEBI:15378"/>
        <dbReference type="ChEBI" id="CHEBI:33019"/>
        <dbReference type="ChEBI" id="CHEBI:61194"/>
        <dbReference type="ChEBI" id="CHEBI:61382"/>
        <dbReference type="EC" id="3.6.1.66"/>
    </reaction>
    <physiologicalReaction direction="left-to-right" evidence="11">
        <dbReference type="Rhea" id="RHEA:28343"/>
    </physiologicalReaction>
</comment>
<dbReference type="OrthoDB" id="6288734at2759"/>
<keyword evidence="13" id="KW-0539">Nucleus</keyword>
<dbReference type="HOGENOM" id="CLU_082080_1_1_1"/>
<dbReference type="GO" id="GO:0009117">
    <property type="term" value="P:nucleotide metabolic process"/>
    <property type="evidence" value="ECO:0007669"/>
    <property type="project" value="UniProtKB-KW"/>
</dbReference>
<comment type="cofactor">
    <cofactor evidence="13">
        <name>Mg(2+)</name>
        <dbReference type="ChEBI" id="CHEBI:18420"/>
    </cofactor>
    <cofactor evidence="13">
        <name>Mn(2+)</name>
        <dbReference type="ChEBI" id="CHEBI:29035"/>
    </cofactor>
    <text evidence="13">Binds 1 divalent metal cation per subunit; can use either Mg(2+) or Mn(2+).</text>
</comment>
<evidence type="ECO:0000256" key="11">
    <source>
        <dbReference type="ARBA" id="ARBA00093255"/>
    </source>
</evidence>
<dbReference type="GO" id="GO:0035870">
    <property type="term" value="F:dITP diphosphatase activity"/>
    <property type="evidence" value="ECO:0007669"/>
    <property type="project" value="UniProtKB-UniRule"/>
</dbReference>
<feature type="binding site" evidence="13">
    <location>
        <begin position="188"/>
        <end position="189"/>
    </location>
    <ligand>
        <name>ITP</name>
        <dbReference type="ChEBI" id="CHEBI:61402"/>
    </ligand>
</feature>
<evidence type="ECO:0000313" key="16">
    <source>
        <dbReference type="EMBL" id="KIW98472.1"/>
    </source>
</evidence>
<evidence type="ECO:0000256" key="14">
    <source>
        <dbReference type="RuleBase" id="RU003781"/>
    </source>
</evidence>
<organism evidence="16 17">
    <name type="scientific">Cladophialophora bantiana (strain ATCC 10958 / CBS 173.52 / CDC B-1940 / NIH 8579)</name>
    <name type="common">Xylohypha bantiana</name>
    <dbReference type="NCBI Taxonomy" id="1442370"/>
    <lineage>
        <taxon>Eukaryota</taxon>
        <taxon>Fungi</taxon>
        <taxon>Dikarya</taxon>
        <taxon>Ascomycota</taxon>
        <taxon>Pezizomycotina</taxon>
        <taxon>Eurotiomycetes</taxon>
        <taxon>Chaetothyriomycetidae</taxon>
        <taxon>Chaetothyriales</taxon>
        <taxon>Herpotrichiellaceae</taxon>
        <taxon>Cladophialophora</taxon>
    </lineage>
</organism>
<dbReference type="PANTHER" id="PTHR11067">
    <property type="entry name" value="INOSINE TRIPHOSPHATE PYROPHOSPHATASE/HAM1 PROTEIN"/>
    <property type="match status" value="1"/>
</dbReference>
<dbReference type="SUPFAM" id="SSF52972">
    <property type="entry name" value="ITPase-like"/>
    <property type="match status" value="1"/>
</dbReference>
<evidence type="ECO:0000256" key="7">
    <source>
        <dbReference type="ARBA" id="ARBA00023080"/>
    </source>
</evidence>
<comment type="function">
    <text evidence="13">Pyrophosphatase that hydrolyzes non-canonical purine nucleotides such as inosine triphosphate (ITP), deoxyinosine triphosphate (dITP) or xanthosine 5'-triphosphate (XTP) to their respective monophosphate derivatives. The enzyme does not distinguish between the deoxy- and ribose forms. Probably excludes non-canonical purines from RNA and DNA precursor pools, thus preventing their incorporation into RNA and DNA and avoiding chromosomal lesions.</text>
</comment>
<evidence type="ECO:0000256" key="8">
    <source>
        <dbReference type="ARBA" id="ARBA00023211"/>
    </source>
</evidence>
<comment type="catalytic activity">
    <reaction evidence="12">
        <text>N(6)-hydroxy-dATP + H2O = N(6)-hydroxy-dAMP + diphosphate + H(+)</text>
        <dbReference type="Rhea" id="RHEA:83971"/>
        <dbReference type="ChEBI" id="CHEBI:15377"/>
        <dbReference type="ChEBI" id="CHEBI:15378"/>
        <dbReference type="ChEBI" id="CHEBI:33019"/>
        <dbReference type="ChEBI" id="CHEBI:233529"/>
        <dbReference type="ChEBI" id="CHEBI:233530"/>
    </reaction>
    <physiologicalReaction direction="left-to-right" evidence="12">
        <dbReference type="Rhea" id="RHEA:83972"/>
    </physiologicalReaction>
</comment>
<accession>A0A0D2GJC1</accession>
<feature type="binding site" evidence="13">
    <location>
        <position position="85"/>
    </location>
    <ligand>
        <name>Mg(2+)</name>
        <dbReference type="ChEBI" id="CHEBI:18420"/>
    </ligand>
</feature>
<comment type="catalytic activity">
    <reaction evidence="10">
        <text>ITP + H2O = IMP + diphosphate + H(+)</text>
        <dbReference type="Rhea" id="RHEA:29399"/>
        <dbReference type="ChEBI" id="CHEBI:15377"/>
        <dbReference type="ChEBI" id="CHEBI:15378"/>
        <dbReference type="ChEBI" id="CHEBI:33019"/>
        <dbReference type="ChEBI" id="CHEBI:58053"/>
        <dbReference type="ChEBI" id="CHEBI:61402"/>
        <dbReference type="EC" id="3.6.1.66"/>
    </reaction>
    <physiologicalReaction direction="left-to-right" evidence="10">
        <dbReference type="Rhea" id="RHEA:29400"/>
    </physiologicalReaction>
</comment>
<dbReference type="VEuPathDB" id="FungiDB:Z519_00133"/>
<evidence type="ECO:0000256" key="5">
    <source>
        <dbReference type="ARBA" id="ARBA00022801"/>
    </source>
</evidence>
<feature type="binding site" evidence="13">
    <location>
        <position position="57"/>
    </location>
    <ligand>
        <name>Mg(2+)</name>
        <dbReference type="ChEBI" id="CHEBI:18420"/>
    </ligand>
</feature>
<dbReference type="NCBIfam" id="TIGR00042">
    <property type="entry name" value="RdgB/HAM1 family non-canonical purine NTP pyrophosphatase"/>
    <property type="match status" value="1"/>
</dbReference>
<keyword evidence="7 13" id="KW-0546">Nucleotide metabolism</keyword>
<comment type="subcellular location">
    <subcellularLocation>
        <location evidence="13">Cytoplasm</location>
    </subcellularLocation>
    <subcellularLocation>
        <location evidence="13">Nucleus</location>
    </subcellularLocation>
</comment>
<dbReference type="InterPro" id="IPR002637">
    <property type="entry name" value="RdgB/HAM1"/>
</dbReference>
<feature type="binding site" evidence="13">
    <location>
        <begin position="85"/>
        <end position="86"/>
    </location>
    <ligand>
        <name>ITP</name>
        <dbReference type="ChEBI" id="CHEBI:61402"/>
    </ligand>
</feature>
<dbReference type="GO" id="GO:0005634">
    <property type="term" value="C:nucleus"/>
    <property type="evidence" value="ECO:0007669"/>
    <property type="project" value="UniProtKB-SubCell"/>
</dbReference>
<comment type="catalytic activity">
    <reaction evidence="13">
        <text>XTP + H2O = XMP + diphosphate + H(+)</text>
        <dbReference type="Rhea" id="RHEA:28610"/>
        <dbReference type="ChEBI" id="CHEBI:15377"/>
        <dbReference type="ChEBI" id="CHEBI:15378"/>
        <dbReference type="ChEBI" id="CHEBI:33019"/>
        <dbReference type="ChEBI" id="CHEBI:57464"/>
        <dbReference type="ChEBI" id="CHEBI:61314"/>
        <dbReference type="EC" id="3.6.1.66"/>
    </reaction>
</comment>
<evidence type="ECO:0000256" key="10">
    <source>
        <dbReference type="ARBA" id="ARBA00093218"/>
    </source>
</evidence>
<evidence type="ECO:0000256" key="12">
    <source>
        <dbReference type="ARBA" id="ARBA00093271"/>
    </source>
</evidence>
<comment type="function">
    <text evidence="9">Pyrophosphatase that hydrolyzes the non-canonical purine nucleotides inosine triphosphate (ITP), deoxyinosine triphosphate (dITP) as well as 2'-deoxy-N-6-hydroxylaminopurine triphosphate (dHAPTP) and xanthosine 5'-triphosphate (XTP) to their respective monophosphate derivatives. The enzyme does not distinguish between the deoxy- and ribose forms. Probably excludes non-canonical purines from RNA and DNA precursor pools, thus preventing their incorporation into RNA and DNA and avoiding chromosomal lesions.</text>
</comment>
<keyword evidence="3 13" id="KW-0479">Metal-binding</keyword>
<dbReference type="HAMAP" id="MF_03148">
    <property type="entry name" value="HAM1_NTPase"/>
    <property type="match status" value="1"/>
</dbReference>
<dbReference type="FunFam" id="3.90.950.10:FF:000003">
    <property type="entry name" value="Inosine triphosphate pyrophosphatase"/>
    <property type="match status" value="1"/>
</dbReference>
<keyword evidence="4 13" id="KW-0547">Nucleotide-binding</keyword>
<comment type="subunit">
    <text evidence="13">Homodimer.</text>
</comment>
<dbReference type="InterPro" id="IPR027502">
    <property type="entry name" value="ITPase"/>
</dbReference>
<dbReference type="InterPro" id="IPR029001">
    <property type="entry name" value="ITPase-like_fam"/>
</dbReference>
<keyword evidence="8 13" id="KW-0464">Manganese</keyword>
<keyword evidence="5 13" id="KW-0378">Hydrolase</keyword>
<feature type="binding site" evidence="13">
    <location>
        <position position="183"/>
    </location>
    <ligand>
        <name>ITP</name>
        <dbReference type="ChEBI" id="CHEBI:61402"/>
    </ligand>
</feature>
<feature type="binding site" evidence="13">
    <location>
        <begin position="161"/>
        <end position="164"/>
    </location>
    <ligand>
        <name>ITP</name>
        <dbReference type="ChEBI" id="CHEBI:61402"/>
    </ligand>
</feature>
<feature type="region of interest" description="Disordered" evidence="15">
    <location>
        <begin position="1"/>
        <end position="20"/>
    </location>
</feature>
<dbReference type="CDD" id="cd00515">
    <property type="entry name" value="HAM1"/>
    <property type="match status" value="1"/>
</dbReference>
<gene>
    <name evidence="16" type="ORF">Z519_00133</name>
</gene>
<dbReference type="GO" id="GO:0036220">
    <property type="term" value="F:ITP diphosphatase activity"/>
    <property type="evidence" value="ECO:0007669"/>
    <property type="project" value="UniProtKB-UniRule"/>
</dbReference>
<feature type="binding site" evidence="13">
    <location>
        <position position="69"/>
    </location>
    <ligand>
        <name>ITP</name>
        <dbReference type="ChEBI" id="CHEBI:61402"/>
    </ligand>
</feature>
<evidence type="ECO:0000313" key="17">
    <source>
        <dbReference type="Proteomes" id="UP000053789"/>
    </source>
</evidence>
<dbReference type="GO" id="GO:0005737">
    <property type="term" value="C:cytoplasm"/>
    <property type="evidence" value="ECO:0007669"/>
    <property type="project" value="UniProtKB-SubCell"/>
</dbReference>
<dbReference type="PANTHER" id="PTHR11067:SF9">
    <property type="entry name" value="INOSINE TRIPHOSPHATE PYROPHOSPHATASE"/>
    <property type="match status" value="1"/>
</dbReference>
<evidence type="ECO:0000256" key="9">
    <source>
        <dbReference type="ARBA" id="ARBA00054940"/>
    </source>
</evidence>
<reference evidence="16" key="1">
    <citation type="submission" date="2015-01" db="EMBL/GenBank/DDBJ databases">
        <title>The Genome Sequence of Cladophialophora bantiana CBS 173.52.</title>
        <authorList>
            <consortium name="The Broad Institute Genomics Platform"/>
            <person name="Cuomo C."/>
            <person name="de Hoog S."/>
            <person name="Gorbushina A."/>
            <person name="Stielow B."/>
            <person name="Teixiera M."/>
            <person name="Abouelleil A."/>
            <person name="Chapman S.B."/>
            <person name="Priest M."/>
            <person name="Young S.K."/>
            <person name="Wortman J."/>
            <person name="Nusbaum C."/>
            <person name="Birren B."/>
        </authorList>
    </citation>
    <scope>NUCLEOTIDE SEQUENCE [LARGE SCALE GENOMIC DNA]</scope>
    <source>
        <strain evidence="16">CBS 173.52</strain>
    </source>
</reference>
<dbReference type="RefSeq" id="XP_016625141.1">
    <property type="nucleotide sequence ID" value="XM_016757892.1"/>
</dbReference>
<evidence type="ECO:0000256" key="1">
    <source>
        <dbReference type="ARBA" id="ARBA00008023"/>
    </source>
</evidence>
<dbReference type="EC" id="3.6.1.66" evidence="13"/>
<dbReference type="GeneID" id="27693061"/>
<sequence>MSPSSPTPTPTQAQQSGPRPKVLNFITGNANKLAEVLAILGDVPGLVLQSRNVEGVEIQGSIEEVARDKASRAARAVNGPVLTEDTALEFQALKGLPGPYIKYFLQALGHEGLNKMLAAYEDKTAFAVCTFAYCAGPGHEPILFQGRCKGKIVPARGPPVFGWDAVFEFEDGQTYAEMEKEKKNLISHRGKALAKLKAWLAGGELEP</sequence>
<name>A0A0D2GJC1_CLAB1</name>
<proteinExistence type="inferred from homology"/>
<keyword evidence="6 13" id="KW-0460">Magnesium</keyword>
<dbReference type="GO" id="GO:0009204">
    <property type="term" value="P:deoxyribonucleoside triphosphate catabolic process"/>
    <property type="evidence" value="ECO:0007669"/>
    <property type="project" value="UniProtKB-UniRule"/>
</dbReference>
<evidence type="ECO:0000256" key="3">
    <source>
        <dbReference type="ARBA" id="ARBA00022723"/>
    </source>
</evidence>
<dbReference type="GO" id="GO:0046872">
    <property type="term" value="F:metal ion binding"/>
    <property type="evidence" value="ECO:0007669"/>
    <property type="project" value="UniProtKB-KW"/>
</dbReference>
<dbReference type="GO" id="GO:0000166">
    <property type="term" value="F:nucleotide binding"/>
    <property type="evidence" value="ECO:0007669"/>
    <property type="project" value="UniProtKB-KW"/>
</dbReference>
<keyword evidence="17" id="KW-1185">Reference proteome</keyword>
<dbReference type="EMBL" id="KN846980">
    <property type="protein sequence ID" value="KIW98472.1"/>
    <property type="molecule type" value="Genomic_DNA"/>
</dbReference>
<evidence type="ECO:0000256" key="4">
    <source>
        <dbReference type="ARBA" id="ARBA00022741"/>
    </source>
</evidence>
<evidence type="ECO:0000256" key="13">
    <source>
        <dbReference type="HAMAP-Rule" id="MF_03148"/>
    </source>
</evidence>
<evidence type="ECO:0000256" key="2">
    <source>
        <dbReference type="ARBA" id="ARBA00022490"/>
    </source>
</evidence>
<dbReference type="Pfam" id="PF01725">
    <property type="entry name" value="Ham1p_like"/>
    <property type="match status" value="1"/>
</dbReference>
<keyword evidence="2 13" id="KW-0963">Cytoplasm</keyword>
<evidence type="ECO:0000256" key="6">
    <source>
        <dbReference type="ARBA" id="ARBA00022842"/>
    </source>
</evidence>
<feature type="binding site" evidence="13">
    <location>
        <begin position="27"/>
        <end position="32"/>
    </location>
    <ligand>
        <name>ITP</name>
        <dbReference type="ChEBI" id="CHEBI:61402"/>
    </ligand>
</feature>